<dbReference type="Gene3D" id="2.50.20.20">
    <property type="match status" value="1"/>
</dbReference>
<sequence length="145" mass="15255">MRTGGPRGSGDKGAFAGKSADEIAAAAVEATRLAESVHITGTGQQQGQEMKLDFSVDNQDNCTGTVSGPQAEADVLQVGQRVYVRAEKEFWENLLKAQGAASEKAVDKLAGKWVKSAPKQAGTEGMCDKQAVLAALDSDKSERNE</sequence>
<protein>
    <submittedName>
        <fullName evidence="1">Lipoprotein</fullName>
    </submittedName>
</protein>
<dbReference type="AlphaFoldDB" id="A0A380P0B0"/>
<evidence type="ECO:0000313" key="1">
    <source>
        <dbReference type="EMBL" id="SUP57580.1"/>
    </source>
</evidence>
<dbReference type="Proteomes" id="UP000254150">
    <property type="component" value="Unassembled WGS sequence"/>
</dbReference>
<organism evidence="1 2">
    <name type="scientific">Streptomyces griseus</name>
    <dbReference type="NCBI Taxonomy" id="1911"/>
    <lineage>
        <taxon>Bacteria</taxon>
        <taxon>Bacillati</taxon>
        <taxon>Actinomycetota</taxon>
        <taxon>Actinomycetes</taxon>
        <taxon>Kitasatosporales</taxon>
        <taxon>Streptomycetaceae</taxon>
        <taxon>Streptomyces</taxon>
    </lineage>
</organism>
<gene>
    <name evidence="1" type="ORF">NCTC7807_03253</name>
</gene>
<proteinExistence type="predicted"/>
<accession>A0A380P0B0</accession>
<keyword evidence="1" id="KW-0449">Lipoprotein</keyword>
<name>A0A380P0B0_STRGR</name>
<reference evidence="1 2" key="1">
    <citation type="submission" date="2018-06" db="EMBL/GenBank/DDBJ databases">
        <authorList>
            <consortium name="Pathogen Informatics"/>
            <person name="Doyle S."/>
        </authorList>
    </citation>
    <scope>NUCLEOTIDE SEQUENCE [LARGE SCALE GENOMIC DNA]</scope>
    <source>
        <strain evidence="1 2">NCTC7807</strain>
    </source>
</reference>
<evidence type="ECO:0000313" key="2">
    <source>
        <dbReference type="Proteomes" id="UP000254150"/>
    </source>
</evidence>
<dbReference type="EMBL" id="UHID01000006">
    <property type="protein sequence ID" value="SUP57580.1"/>
    <property type="molecule type" value="Genomic_DNA"/>
</dbReference>